<dbReference type="Gene3D" id="3.30.160.20">
    <property type="match status" value="1"/>
</dbReference>
<dbReference type="InterPro" id="IPR014720">
    <property type="entry name" value="dsRBD_dom"/>
</dbReference>
<keyword evidence="1" id="KW-0694">RNA-binding</keyword>
<dbReference type="AlphaFoldDB" id="A0A0A7KNP3"/>
<accession>A0A0A7KNP3</accession>
<name>A0A0A7KNP3_9DEIO</name>
<dbReference type="STRING" id="1182571.QR90_16310"/>
<dbReference type="KEGG" id="dsw:QR90_16310"/>
<dbReference type="SMART" id="SM00358">
    <property type="entry name" value="DSRM"/>
    <property type="match status" value="1"/>
</dbReference>
<dbReference type="SUPFAM" id="SSF54768">
    <property type="entry name" value="dsRNA-binding domain-like"/>
    <property type="match status" value="1"/>
</dbReference>
<evidence type="ECO:0000259" key="2">
    <source>
        <dbReference type="PROSITE" id="PS50137"/>
    </source>
</evidence>
<proteinExistence type="predicted"/>
<feature type="domain" description="DRBM" evidence="2">
    <location>
        <begin position="1"/>
        <end position="71"/>
    </location>
</feature>
<protein>
    <submittedName>
        <fullName evidence="3">Double-stranded RNA-binding protein</fullName>
    </submittedName>
</protein>
<dbReference type="PROSITE" id="PS50137">
    <property type="entry name" value="DS_RBD"/>
    <property type="match status" value="1"/>
</dbReference>
<evidence type="ECO:0000256" key="1">
    <source>
        <dbReference type="PROSITE-ProRule" id="PRU00266"/>
    </source>
</evidence>
<evidence type="ECO:0000313" key="3">
    <source>
        <dbReference type="EMBL" id="AIZ46273.1"/>
    </source>
</evidence>
<reference evidence="4" key="1">
    <citation type="submission" date="2014-11" db="EMBL/GenBank/DDBJ databases">
        <title>Hymenobacter sp. DG25B genome submission.</title>
        <authorList>
            <person name="Jung H.-Y."/>
            <person name="Kim M.K."/>
            <person name="Srinivasan S."/>
            <person name="Lim S."/>
        </authorList>
    </citation>
    <scope>NUCLEOTIDE SEQUENCE [LARGE SCALE GENOMIC DNA]</scope>
    <source>
        <strain evidence="4">DY59</strain>
    </source>
</reference>
<evidence type="ECO:0000313" key="4">
    <source>
        <dbReference type="Proteomes" id="UP000030634"/>
    </source>
</evidence>
<dbReference type="EMBL" id="CP010028">
    <property type="protein sequence ID" value="AIZ46273.1"/>
    <property type="molecule type" value="Genomic_DNA"/>
</dbReference>
<dbReference type="RefSeq" id="WP_039686103.1">
    <property type="nucleotide sequence ID" value="NZ_CP010028.1"/>
</dbReference>
<dbReference type="GO" id="GO:0003723">
    <property type="term" value="F:RNA binding"/>
    <property type="evidence" value="ECO:0007669"/>
    <property type="project" value="UniProtKB-UniRule"/>
</dbReference>
<gene>
    <name evidence="3" type="ORF">QR90_16310</name>
</gene>
<dbReference type="HOGENOM" id="CLU_130312_0_0_0"/>
<sequence length="148" mass="15727">MNAKGELIARLLNQGQGTPIFEAQMHGPPHERTFRVQVIAGGHVLGVGGEGRSKKDAERLAAEAALRALDGVSDAQLDAQLPDDEAQSSVQSRPPVRWPIYSGVLEAALEAALDLASEDATLDEVRADAARLYRDLLADLGHGPEDGQ</sequence>
<dbReference type="Proteomes" id="UP000030634">
    <property type="component" value="Chromosome"/>
</dbReference>
<organism evidence="3 4">
    <name type="scientific">Deinococcus radiopugnans</name>
    <dbReference type="NCBI Taxonomy" id="57497"/>
    <lineage>
        <taxon>Bacteria</taxon>
        <taxon>Thermotogati</taxon>
        <taxon>Deinococcota</taxon>
        <taxon>Deinococci</taxon>
        <taxon>Deinococcales</taxon>
        <taxon>Deinococcaceae</taxon>
        <taxon>Deinococcus</taxon>
    </lineage>
</organism>
<dbReference type="Pfam" id="PF00035">
    <property type="entry name" value="dsrm"/>
    <property type="match status" value="1"/>
</dbReference>